<reference evidence="5" key="1">
    <citation type="submission" date="2025-08" db="UniProtKB">
        <authorList>
            <consortium name="RefSeq"/>
        </authorList>
    </citation>
    <scope>IDENTIFICATION</scope>
</reference>
<keyword evidence="2" id="KW-0812">Transmembrane</keyword>
<protein>
    <submittedName>
        <fullName evidence="5">Uncharacterized protein LOC112045513</fullName>
    </submittedName>
</protein>
<dbReference type="GeneID" id="112045513"/>
<feature type="chain" id="PRO_5046096862" evidence="3">
    <location>
        <begin position="25"/>
        <end position="421"/>
    </location>
</feature>
<dbReference type="AlphaFoldDB" id="A0A6J1MX51"/>
<feature type="transmembrane region" description="Helical" evidence="2">
    <location>
        <begin position="159"/>
        <end position="177"/>
    </location>
</feature>
<dbReference type="RefSeq" id="XP_023937522.2">
    <property type="nucleotide sequence ID" value="XM_024081754.2"/>
</dbReference>
<name>A0A6J1MX51_BICAN</name>
<dbReference type="KEGG" id="bany:112045513"/>
<evidence type="ECO:0000256" key="3">
    <source>
        <dbReference type="SAM" id="SignalP"/>
    </source>
</evidence>
<keyword evidence="3" id="KW-0732">Signal</keyword>
<evidence type="ECO:0000256" key="2">
    <source>
        <dbReference type="SAM" id="Phobius"/>
    </source>
</evidence>
<feature type="transmembrane region" description="Helical" evidence="2">
    <location>
        <begin position="286"/>
        <end position="312"/>
    </location>
</feature>
<proteinExistence type="predicted"/>
<sequence>MWFSKPNITVLILIVHVVWTKCDGQVGPDPWDYVSTVNSAKQDDIPPDLVNVPTKKVQTNTIGKSEWFYKRILAIVLKGGLVKKNEDGSVDISLQMRYSPEHWNTLEEYITSNNALSEDMYRRSMGYVEEAIYKPTITEKIVMAWTEYIQIYLIDYKLYIIWTISILAIIGLTNWLVRHLSQKHILTLLFAVFYMYEVFVSYKEAEKQELDRFIQAVNTCKWFIWSSTCEVPPPDPLIFLKHMNPLKICVRMFSVLLTELMLPISDTVKTISHGITDGLWFPFDKIMYGILMVIFNTPIILLFVMIIFNYFLNVPLNLNFLGIFNIGLKQRNRSIPKAFSNNNTPDIKRKESVDRISGETLKKFLNVFEKALVTTQSANTIKISNSSKLSSNLALTNKPTISRSASTGRLPNFSSNEKLNH</sequence>
<organism evidence="4 5">
    <name type="scientific">Bicyclus anynana</name>
    <name type="common">Squinting bush brown butterfly</name>
    <dbReference type="NCBI Taxonomy" id="110368"/>
    <lineage>
        <taxon>Eukaryota</taxon>
        <taxon>Metazoa</taxon>
        <taxon>Ecdysozoa</taxon>
        <taxon>Arthropoda</taxon>
        <taxon>Hexapoda</taxon>
        <taxon>Insecta</taxon>
        <taxon>Pterygota</taxon>
        <taxon>Neoptera</taxon>
        <taxon>Endopterygota</taxon>
        <taxon>Lepidoptera</taxon>
        <taxon>Glossata</taxon>
        <taxon>Ditrysia</taxon>
        <taxon>Papilionoidea</taxon>
        <taxon>Nymphalidae</taxon>
        <taxon>Satyrinae</taxon>
        <taxon>Satyrini</taxon>
        <taxon>Mycalesina</taxon>
        <taxon>Bicyclus</taxon>
    </lineage>
</organism>
<keyword evidence="2" id="KW-0472">Membrane</keyword>
<feature type="signal peptide" evidence="3">
    <location>
        <begin position="1"/>
        <end position="24"/>
    </location>
</feature>
<evidence type="ECO:0000313" key="4">
    <source>
        <dbReference type="Proteomes" id="UP001652582"/>
    </source>
</evidence>
<evidence type="ECO:0000256" key="1">
    <source>
        <dbReference type="SAM" id="MobiDB-lite"/>
    </source>
</evidence>
<accession>A0A6J1MX51</accession>
<evidence type="ECO:0000313" key="5">
    <source>
        <dbReference type="RefSeq" id="XP_023937522.2"/>
    </source>
</evidence>
<feature type="transmembrane region" description="Helical" evidence="2">
    <location>
        <begin position="184"/>
        <end position="202"/>
    </location>
</feature>
<keyword evidence="4" id="KW-1185">Reference proteome</keyword>
<dbReference type="OrthoDB" id="7408094at2759"/>
<feature type="region of interest" description="Disordered" evidence="1">
    <location>
        <begin position="402"/>
        <end position="421"/>
    </location>
</feature>
<gene>
    <name evidence="5" type="primary">LOC112045513</name>
</gene>
<keyword evidence="2" id="KW-1133">Transmembrane helix</keyword>
<dbReference type="Proteomes" id="UP001652582">
    <property type="component" value="Chromosome 7"/>
</dbReference>